<reference evidence="4" key="2">
    <citation type="submission" date="2020-11" db="EMBL/GenBank/DDBJ databases">
        <authorList>
            <person name="McCartney M.A."/>
            <person name="Auch B."/>
            <person name="Kono T."/>
            <person name="Mallez S."/>
            <person name="Becker A."/>
            <person name="Gohl D.M."/>
            <person name="Silverstein K.A.T."/>
            <person name="Koren S."/>
            <person name="Bechman K.B."/>
            <person name="Herman A."/>
            <person name="Abrahante J.E."/>
            <person name="Garbe J."/>
        </authorList>
    </citation>
    <scope>NUCLEOTIDE SEQUENCE</scope>
    <source>
        <strain evidence="4">Duluth1</strain>
        <tissue evidence="4">Whole animal</tissue>
    </source>
</reference>
<name>A0A9D4JY42_DREPO</name>
<dbReference type="EMBL" id="JAIWYP010000005">
    <property type="protein sequence ID" value="KAH3828171.1"/>
    <property type="molecule type" value="Genomic_DNA"/>
</dbReference>
<accession>A0A9D4JY42</accession>
<comment type="subcellular location">
    <subcellularLocation>
        <location evidence="1">Cytoplasm</location>
    </subcellularLocation>
</comment>
<evidence type="ECO:0000256" key="1">
    <source>
        <dbReference type="ARBA" id="ARBA00004496"/>
    </source>
</evidence>
<evidence type="ECO:0000313" key="5">
    <source>
        <dbReference type="Proteomes" id="UP000828390"/>
    </source>
</evidence>
<dbReference type="Proteomes" id="UP000828390">
    <property type="component" value="Unassembled WGS sequence"/>
</dbReference>
<reference evidence="4" key="1">
    <citation type="journal article" date="2019" name="bioRxiv">
        <title>The Genome of the Zebra Mussel, Dreissena polymorpha: A Resource for Invasive Species Research.</title>
        <authorList>
            <person name="McCartney M.A."/>
            <person name="Auch B."/>
            <person name="Kono T."/>
            <person name="Mallez S."/>
            <person name="Zhang Y."/>
            <person name="Obille A."/>
            <person name="Becker A."/>
            <person name="Abrahante J.E."/>
            <person name="Garbe J."/>
            <person name="Badalamenti J.P."/>
            <person name="Herman A."/>
            <person name="Mangelson H."/>
            <person name="Liachko I."/>
            <person name="Sullivan S."/>
            <person name="Sone E.D."/>
            <person name="Koren S."/>
            <person name="Silverstein K.A.T."/>
            <person name="Beckman K.B."/>
            <person name="Gohl D.M."/>
        </authorList>
    </citation>
    <scope>NUCLEOTIDE SEQUENCE</scope>
    <source>
        <strain evidence="4">Duluth1</strain>
        <tissue evidence="4">Whole animal</tissue>
    </source>
</reference>
<evidence type="ECO:0000256" key="2">
    <source>
        <dbReference type="ARBA" id="ARBA00022490"/>
    </source>
</evidence>
<dbReference type="PANTHER" id="PTHR45418">
    <property type="entry name" value="CANCER/TESTIS ANTIGEN 55"/>
    <property type="match status" value="1"/>
</dbReference>
<dbReference type="AlphaFoldDB" id="A0A9D4JY42"/>
<protein>
    <recommendedName>
        <fullName evidence="3">S1-like RNA binding domain-containing protein</fullName>
    </recommendedName>
</protein>
<organism evidence="4 5">
    <name type="scientific">Dreissena polymorpha</name>
    <name type="common">Zebra mussel</name>
    <name type="synonym">Mytilus polymorpha</name>
    <dbReference type="NCBI Taxonomy" id="45954"/>
    <lineage>
        <taxon>Eukaryota</taxon>
        <taxon>Metazoa</taxon>
        <taxon>Spiralia</taxon>
        <taxon>Lophotrochozoa</taxon>
        <taxon>Mollusca</taxon>
        <taxon>Bivalvia</taxon>
        <taxon>Autobranchia</taxon>
        <taxon>Heteroconchia</taxon>
        <taxon>Euheterodonta</taxon>
        <taxon>Imparidentia</taxon>
        <taxon>Neoheterodontei</taxon>
        <taxon>Myida</taxon>
        <taxon>Dreissenoidea</taxon>
        <taxon>Dreissenidae</taxon>
        <taxon>Dreissena</taxon>
    </lineage>
</organism>
<evidence type="ECO:0000313" key="4">
    <source>
        <dbReference type="EMBL" id="KAH3828171.1"/>
    </source>
</evidence>
<comment type="caution">
    <text evidence="4">The sequence shown here is derived from an EMBL/GenBank/DDBJ whole genome shotgun (WGS) entry which is preliminary data.</text>
</comment>
<proteinExistence type="predicted"/>
<evidence type="ECO:0000259" key="3">
    <source>
        <dbReference type="Pfam" id="PF14444"/>
    </source>
</evidence>
<gene>
    <name evidence="4" type="ORF">DPMN_130124</name>
</gene>
<dbReference type="InterPro" id="IPR025223">
    <property type="entry name" value="S1-like_RNA-bd_dom"/>
</dbReference>
<dbReference type="PANTHER" id="PTHR45418:SF1">
    <property type="entry name" value="CANCER_TESTIS ANTIGEN 55"/>
    <property type="match status" value="1"/>
</dbReference>
<dbReference type="GO" id="GO:0005737">
    <property type="term" value="C:cytoplasm"/>
    <property type="evidence" value="ECO:0007669"/>
    <property type="project" value="UniProtKB-SubCell"/>
</dbReference>
<dbReference type="Pfam" id="PF14444">
    <property type="entry name" value="S1-like"/>
    <property type="match status" value="1"/>
</dbReference>
<keyword evidence="2" id="KW-0963">Cytoplasm</keyword>
<feature type="domain" description="S1-like RNA binding" evidence="3">
    <location>
        <begin position="46"/>
        <end position="93"/>
    </location>
</feature>
<keyword evidence="5" id="KW-1185">Reference proteome</keyword>
<sequence length="329" mass="36341">MFSAAGKVLSYLFGETQSTDDLHTDDVHTDDPCEPTVSTEQALERREFEGAVSHVFSGHGLIDSEVYFSLDQVVGGMRPAVGDSVHVSAVRQNAGGGWHAEKVSITTEWEENDDGGIQGSVPTELVGMVTSTSKQTGYVNKNVYYNLAECQLADYVPSKGDWVKVKVTYQGEGQMDPVATEMEPLRRMEDDGVVSADMGDHGYINGEVFYTSAALLDGFMPRKWETVRFSAVESDQGKCKWRAVSVKASEKPQLASLKVFQGPLQKSFTQELLADKEGICITEKTDFGQVTMGTSKTLTVVREEHWVHAKEVCQMSYDRLWVSDCNQGY</sequence>